<keyword evidence="2" id="KW-0560">Oxidoreductase</keyword>
<gene>
    <name evidence="4" type="ORF">GF359_10275</name>
</gene>
<feature type="domain" description="Aldehyde dehydrogenase" evidence="3">
    <location>
        <begin position="4"/>
        <end position="221"/>
    </location>
</feature>
<dbReference type="InterPro" id="IPR015590">
    <property type="entry name" value="Aldehyde_DH_dom"/>
</dbReference>
<organism evidence="4 5">
    <name type="scientific">candidate division WOR-3 bacterium</name>
    <dbReference type="NCBI Taxonomy" id="2052148"/>
    <lineage>
        <taxon>Bacteria</taxon>
        <taxon>Bacteria division WOR-3</taxon>
    </lineage>
</organism>
<dbReference type="GO" id="GO:0008911">
    <property type="term" value="F:lactaldehyde dehydrogenase (NAD+) activity"/>
    <property type="evidence" value="ECO:0007669"/>
    <property type="project" value="TreeGrafter"/>
</dbReference>
<dbReference type="InterPro" id="IPR016162">
    <property type="entry name" value="Ald_DH_N"/>
</dbReference>
<dbReference type="Gene3D" id="3.40.605.10">
    <property type="entry name" value="Aldehyde Dehydrogenase, Chain A, domain 1"/>
    <property type="match status" value="1"/>
</dbReference>
<protein>
    <submittedName>
        <fullName evidence="4">Aldehyde dehydrogenase family protein</fullName>
    </submittedName>
</protein>
<evidence type="ECO:0000313" key="5">
    <source>
        <dbReference type="Proteomes" id="UP000630660"/>
    </source>
</evidence>
<dbReference type="EMBL" id="WJKJ01000341">
    <property type="protein sequence ID" value="MBD3365586.1"/>
    <property type="molecule type" value="Genomic_DNA"/>
</dbReference>
<comment type="similarity">
    <text evidence="1">Belongs to the aldehyde dehydrogenase family.</text>
</comment>
<dbReference type="Pfam" id="PF00171">
    <property type="entry name" value="Aldedh"/>
    <property type="match status" value="1"/>
</dbReference>
<evidence type="ECO:0000259" key="3">
    <source>
        <dbReference type="Pfam" id="PF00171"/>
    </source>
</evidence>
<dbReference type="Proteomes" id="UP000630660">
    <property type="component" value="Unassembled WGS sequence"/>
</dbReference>
<dbReference type="InterPro" id="IPR016161">
    <property type="entry name" value="Ald_DH/histidinol_DH"/>
</dbReference>
<name>A0A9D5KDL9_UNCW3</name>
<feature type="non-terminal residue" evidence="4">
    <location>
        <position position="222"/>
    </location>
</feature>
<dbReference type="PANTHER" id="PTHR42991">
    <property type="entry name" value="ALDEHYDE DEHYDROGENASE"/>
    <property type="match status" value="1"/>
</dbReference>
<comment type="caution">
    <text evidence="4">The sequence shown here is derived from an EMBL/GenBank/DDBJ whole genome shotgun (WGS) entry which is preliminary data.</text>
</comment>
<evidence type="ECO:0000256" key="1">
    <source>
        <dbReference type="ARBA" id="ARBA00009986"/>
    </source>
</evidence>
<evidence type="ECO:0000256" key="2">
    <source>
        <dbReference type="ARBA" id="ARBA00023002"/>
    </source>
</evidence>
<evidence type="ECO:0000313" key="4">
    <source>
        <dbReference type="EMBL" id="MBD3365586.1"/>
    </source>
</evidence>
<proteinExistence type="inferred from homology"/>
<reference evidence="4" key="1">
    <citation type="submission" date="2019-11" db="EMBL/GenBank/DDBJ databases">
        <title>Microbial mats filling the niche in hypersaline microbial mats.</title>
        <authorList>
            <person name="Wong H.L."/>
            <person name="Macleod F.I."/>
            <person name="White R.A. III"/>
            <person name="Burns B.P."/>
        </authorList>
    </citation>
    <scope>NUCLEOTIDE SEQUENCE</scope>
    <source>
        <strain evidence="4">Bin_327</strain>
    </source>
</reference>
<accession>A0A9D5KDL9</accession>
<sequence length="222" mass="23631">MSSQLKVLNPYDKSLIGELEQDTASTVEAKLGAAANGLIRLRDLSQQRRYQILNRAAEIVDGKSEEFARTLVLEVGKTWRDARSEVTRCVNTLRLSAIEAMKLSGEEVPFSAAGHRFKRGFFRRVPCGVVAAITPFNFPLNLVAHKIAPAFAAGCSTVLKPASATPLSGIKLVKAMHEAGVPSEALQVAVGPGSSVGQALVSSNVPRMVTFTGSKAVGVEIT</sequence>
<dbReference type="PANTHER" id="PTHR42991:SF1">
    <property type="entry name" value="ALDEHYDE DEHYDROGENASE"/>
    <property type="match status" value="1"/>
</dbReference>
<dbReference type="InterPro" id="IPR051020">
    <property type="entry name" value="ALDH-related_metabolic_enz"/>
</dbReference>
<dbReference type="AlphaFoldDB" id="A0A9D5KDL9"/>
<dbReference type="SUPFAM" id="SSF53720">
    <property type="entry name" value="ALDH-like"/>
    <property type="match status" value="1"/>
</dbReference>